<accession>A0A9W6Q0B6</accession>
<evidence type="ECO:0000313" key="4">
    <source>
        <dbReference type="Proteomes" id="UP001165124"/>
    </source>
</evidence>
<reference evidence="3" key="1">
    <citation type="submission" date="2023-02" db="EMBL/GenBank/DDBJ databases">
        <title>Actinomadura rubrobrunea NBRC 14622.</title>
        <authorList>
            <person name="Ichikawa N."/>
            <person name="Sato H."/>
            <person name="Tonouchi N."/>
        </authorList>
    </citation>
    <scope>NUCLEOTIDE SEQUENCE</scope>
    <source>
        <strain evidence="3">NBRC 14622</strain>
    </source>
</reference>
<dbReference type="Pfam" id="PF13560">
    <property type="entry name" value="HTH_31"/>
    <property type="match status" value="1"/>
</dbReference>
<keyword evidence="2" id="KW-1133">Transmembrane helix</keyword>
<keyword evidence="4" id="KW-1185">Reference proteome</keyword>
<evidence type="ECO:0008006" key="5">
    <source>
        <dbReference type="Google" id="ProtNLM"/>
    </source>
</evidence>
<dbReference type="EMBL" id="BSRZ01000012">
    <property type="protein sequence ID" value="GLW66128.1"/>
    <property type="molecule type" value="Genomic_DNA"/>
</dbReference>
<dbReference type="InterPro" id="IPR001387">
    <property type="entry name" value="Cro/C1-type_HTH"/>
</dbReference>
<dbReference type="InterPro" id="IPR010982">
    <property type="entry name" value="Lambda_DNA-bd_dom_sf"/>
</dbReference>
<dbReference type="CDD" id="cd00093">
    <property type="entry name" value="HTH_XRE"/>
    <property type="match status" value="1"/>
</dbReference>
<dbReference type="Proteomes" id="UP001165124">
    <property type="component" value="Unassembled WGS sequence"/>
</dbReference>
<dbReference type="GO" id="GO:0003677">
    <property type="term" value="F:DNA binding"/>
    <property type="evidence" value="ECO:0007669"/>
    <property type="project" value="InterPro"/>
</dbReference>
<protein>
    <recommendedName>
        <fullName evidence="5">Helix-turn-helix domain-containing protein</fullName>
    </recommendedName>
</protein>
<comment type="caution">
    <text evidence="3">The sequence shown here is derived from an EMBL/GenBank/DDBJ whole genome shotgun (WGS) entry which is preliminary data.</text>
</comment>
<evidence type="ECO:0000256" key="1">
    <source>
        <dbReference type="SAM" id="MobiDB-lite"/>
    </source>
</evidence>
<sequence length="304" mass="33506">MAVRGRKEKPIDRDESPWHAFVDDLRKLRGEETTLADIGAKIGYSASYLSRMLNPGNDNITERFVRAYAEACGADPDEWARRRREALGEPEPPEPPTVPRPRLSPEETADTLEPLPIKPRVSQRRVAIIASAVGGVLAVLAGTVVTTMLGGPDRPPNVVITPTDECRSSWAGTSQKSVLVMPCIKHDDHGIAIYAKIKSIKRGGRAEEVTVWLWLMKHDRHLVERHAAHLTRNEASLRRCRIRLANADQIATCGPFIVPPPAEKGVYTTSSSVRSLDATYPPGWNDPTFTGTQGGLLTWTPTRS</sequence>
<dbReference type="AlphaFoldDB" id="A0A9W6Q0B6"/>
<keyword evidence="2" id="KW-0472">Membrane</keyword>
<feature type="transmembrane region" description="Helical" evidence="2">
    <location>
        <begin position="126"/>
        <end position="149"/>
    </location>
</feature>
<evidence type="ECO:0000313" key="3">
    <source>
        <dbReference type="EMBL" id="GLW66128.1"/>
    </source>
</evidence>
<organism evidence="3 4">
    <name type="scientific">Actinomadura rubrobrunea</name>
    <dbReference type="NCBI Taxonomy" id="115335"/>
    <lineage>
        <taxon>Bacteria</taxon>
        <taxon>Bacillati</taxon>
        <taxon>Actinomycetota</taxon>
        <taxon>Actinomycetes</taxon>
        <taxon>Streptosporangiales</taxon>
        <taxon>Thermomonosporaceae</taxon>
        <taxon>Actinomadura</taxon>
    </lineage>
</organism>
<gene>
    <name evidence="3" type="ORF">Arub01_43720</name>
</gene>
<dbReference type="SUPFAM" id="SSF47413">
    <property type="entry name" value="lambda repressor-like DNA-binding domains"/>
    <property type="match status" value="1"/>
</dbReference>
<keyword evidence="2" id="KW-0812">Transmembrane</keyword>
<name>A0A9W6Q0B6_9ACTN</name>
<proteinExistence type="predicted"/>
<feature type="region of interest" description="Disordered" evidence="1">
    <location>
        <begin position="87"/>
        <end position="112"/>
    </location>
</feature>
<evidence type="ECO:0000256" key="2">
    <source>
        <dbReference type="SAM" id="Phobius"/>
    </source>
</evidence>